<gene>
    <name evidence="4" type="ORF">ACFONA_07670</name>
</gene>
<keyword evidence="2 4" id="KW-0378">Hydrolase</keyword>
<feature type="domain" description="AB hydrolase-1" evidence="3">
    <location>
        <begin position="175"/>
        <end position="343"/>
    </location>
</feature>
<evidence type="ECO:0000313" key="4">
    <source>
        <dbReference type="EMBL" id="MFC3580042.1"/>
    </source>
</evidence>
<dbReference type="Proteomes" id="UP001595713">
    <property type="component" value="Unassembled WGS sequence"/>
</dbReference>
<proteinExistence type="inferred from homology"/>
<reference evidence="5" key="1">
    <citation type="journal article" date="2019" name="Int. J. Syst. Evol. Microbiol.">
        <title>The Global Catalogue of Microorganisms (GCM) 10K type strain sequencing project: providing services to taxonomists for standard genome sequencing and annotation.</title>
        <authorList>
            <consortium name="The Broad Institute Genomics Platform"/>
            <consortium name="The Broad Institute Genome Sequencing Center for Infectious Disease"/>
            <person name="Wu L."/>
            <person name="Ma J."/>
        </authorList>
    </citation>
    <scope>NUCLEOTIDE SEQUENCE [LARGE SCALE GENOMIC DNA]</scope>
    <source>
        <strain evidence="5">KCTC 42739</strain>
    </source>
</reference>
<sequence length="567" mass="60661">MAYLGLWTCQISCSGTLYLNEQSLLCSVRDAKASRIGPFNHCNASSAFMGFSETSRLAQQTSERSKVGFPGSCNDRGVCYCRMAGAVGGIQLRRIFSFILVGLGSWSAPPQATSLAISAPIFAACPDAKERPELAPSLCARITVPLDHRQQDDRQLSLFVRKFPAASHSKGQLWLVAGGPGESGASFYPFLASLRAAAPGYDLMIPDHRGTGFSTRLCEAEEAVGSTAGTALSGAEWGSCFKTLHADADRTRAFSTSNAAHDLQALIDGFAQGGPTFLYGVSYGTQLVLRTLTIAPPSRLDGVILDSLVPPEVDPHWDLSHRSAVVDAVGRRVLASCDRKPSCRAALGGSASAAMRDVIANPKLREVLGDHPKYLFGAMLDVPEVRARIPVILADLRKGKVASLAEAKRRLKQIGSKLLSYPQSSSSIPLVGLISGSESNSRPELTDAVVQREEREFLFASPLPGLLTQPGLPLYKRDDSFGRLPARMPPIIVLQGTLDPKTPIEGAAAQIALLQNRSSVAQVKVIGAPHFLLFAAPDCLVPAVYDFVHGLRARNTICRSVPNRSSL</sequence>
<evidence type="ECO:0000256" key="1">
    <source>
        <dbReference type="ARBA" id="ARBA00010088"/>
    </source>
</evidence>
<comment type="caution">
    <text evidence="4">The sequence shown here is derived from an EMBL/GenBank/DDBJ whole genome shotgun (WGS) entry which is preliminary data.</text>
</comment>
<dbReference type="RefSeq" id="WP_380816334.1">
    <property type="nucleotide sequence ID" value="NZ_JBHRXP010000002.1"/>
</dbReference>
<dbReference type="Pfam" id="PF00561">
    <property type="entry name" value="Abhydrolase_1"/>
    <property type="match status" value="1"/>
</dbReference>
<keyword evidence="5" id="KW-1185">Reference proteome</keyword>
<accession>A0ABV7SUV2</accession>
<dbReference type="InterPro" id="IPR000073">
    <property type="entry name" value="AB_hydrolase_1"/>
</dbReference>
<evidence type="ECO:0000259" key="3">
    <source>
        <dbReference type="Pfam" id="PF00561"/>
    </source>
</evidence>
<evidence type="ECO:0000256" key="2">
    <source>
        <dbReference type="ARBA" id="ARBA00022801"/>
    </source>
</evidence>
<dbReference type="InterPro" id="IPR029058">
    <property type="entry name" value="AB_hydrolase_fold"/>
</dbReference>
<dbReference type="InterPro" id="IPR051601">
    <property type="entry name" value="Serine_prot/Carboxylest_S33"/>
</dbReference>
<dbReference type="Gene3D" id="3.40.50.1820">
    <property type="entry name" value="alpha/beta hydrolase"/>
    <property type="match status" value="1"/>
</dbReference>
<dbReference type="EMBL" id="JBHRXP010000002">
    <property type="protein sequence ID" value="MFC3580042.1"/>
    <property type="molecule type" value="Genomic_DNA"/>
</dbReference>
<protein>
    <submittedName>
        <fullName evidence="4">Alpha/beta fold hydrolase</fullName>
    </submittedName>
</protein>
<organism evidence="4 5">
    <name type="scientific">Sphingomonas hylomeconis</name>
    <dbReference type="NCBI Taxonomy" id="1395958"/>
    <lineage>
        <taxon>Bacteria</taxon>
        <taxon>Pseudomonadati</taxon>
        <taxon>Pseudomonadota</taxon>
        <taxon>Alphaproteobacteria</taxon>
        <taxon>Sphingomonadales</taxon>
        <taxon>Sphingomonadaceae</taxon>
        <taxon>Sphingomonas</taxon>
    </lineage>
</organism>
<dbReference type="GO" id="GO:0016787">
    <property type="term" value="F:hydrolase activity"/>
    <property type="evidence" value="ECO:0007669"/>
    <property type="project" value="UniProtKB-KW"/>
</dbReference>
<comment type="similarity">
    <text evidence="1">Belongs to the peptidase S33 family.</text>
</comment>
<name>A0ABV7SUV2_9SPHN</name>
<dbReference type="SUPFAM" id="SSF53474">
    <property type="entry name" value="alpha/beta-Hydrolases"/>
    <property type="match status" value="1"/>
</dbReference>
<dbReference type="PANTHER" id="PTHR43248">
    <property type="entry name" value="2-SUCCINYL-6-HYDROXY-2,4-CYCLOHEXADIENE-1-CARBOXYLATE SYNTHASE"/>
    <property type="match status" value="1"/>
</dbReference>
<evidence type="ECO:0000313" key="5">
    <source>
        <dbReference type="Proteomes" id="UP001595713"/>
    </source>
</evidence>